<evidence type="ECO:0000313" key="8">
    <source>
        <dbReference type="EMBL" id="SHH57007.1"/>
    </source>
</evidence>
<keyword evidence="3" id="KW-0378">Hydrolase</keyword>
<dbReference type="Pfam" id="PF18998">
    <property type="entry name" value="Flg_new_2"/>
    <property type="match status" value="1"/>
</dbReference>
<evidence type="ECO:0000256" key="1">
    <source>
        <dbReference type="ARBA" id="ARBA00008668"/>
    </source>
</evidence>
<evidence type="ECO:0000256" key="2">
    <source>
        <dbReference type="ARBA" id="ARBA00022729"/>
    </source>
</evidence>
<feature type="domain" description="SGNH hydrolase-type esterase" evidence="4">
    <location>
        <begin position="49"/>
        <end position="227"/>
    </location>
</feature>
<dbReference type="InterPro" id="IPR026444">
    <property type="entry name" value="Secre_tail"/>
</dbReference>
<dbReference type="Pfam" id="PF18962">
    <property type="entry name" value="Por_Secre_tail"/>
    <property type="match status" value="1"/>
</dbReference>
<dbReference type="Gene3D" id="3.40.50.1110">
    <property type="entry name" value="SGNH hydrolase"/>
    <property type="match status" value="1"/>
</dbReference>
<dbReference type="Gene3D" id="2.60.120.260">
    <property type="entry name" value="Galactose-binding domain-like"/>
    <property type="match status" value="1"/>
</dbReference>
<dbReference type="InterPro" id="IPR013830">
    <property type="entry name" value="SGNH_hydro"/>
</dbReference>
<dbReference type="InterPro" id="IPR044060">
    <property type="entry name" value="Bacterial_rp_domain"/>
</dbReference>
<dbReference type="InterPro" id="IPR037459">
    <property type="entry name" value="RhgT-like"/>
</dbReference>
<sequence>MLTVFLSISTMASNTPGLHRIDKETNTTKIKESPLAENLVEERVPVIHLIGDSTVASYNEGGFPFPLTGWGQVLQNYIDESNYVINNKAIAGTSSKSFYENHWTDVINNVQAGDYVFVQFGINDRAKDPNRETDPATTFKQYLTNFVNETQAKGATCVLVSTVRRNAWNDTTPNTVYDSYHGHPVATRELAATLNIPLIDLDNKAKVLMESVGKPYSTDFIYLHLNPGEYPAYPNGKADDVHFKRMGALEMAKLVVDEIQDEASTFNSMNLLVSSLKNTHSITINKNMEDAGLVTRNQVFPVGISITLKATQNPGYIFKRWEDEANNTVSTNKLYNITTGSSDVTYNAIYEIDADCPPVTLFTKVNDGTLEKTNKAIVSTGDNVIFSPDAVEGGTWSWTGPNSFTATTKDITLNDIQTSNAGDYIVSYTTAGCVTTKTYNATVDGKVYEDGSVMMSAEGSIENQSVKISFDQKNISGYLQLYRDTDDNPAGRGRIAYVHSSATEYIDTDVVAGTTYYYWFKGADLNGKEIGGGPVNASIQGTTDLWLEAECGNTGSVWDELSDNNASNSSYVTVVEGTNIPEGNTNTAPALVNSSEPYTAAENNGRWGTLAAPWITNNAAKNHAGYGGWDDFQGFNIFNMESGWGEPDFIDGKIHQVVNLEAGNYTLNINVKNTNQNTNPQGAYFVVSQGNTGIPNTNDVETDANVLGYRKIDLEEGIFSINFTVNQTSDVSFGQVSTQSGNFFCNVLSWELTVPPNTDKLISYDFNISETSNYSLWTRSIATSTDDSILISVDNGAWTTWNVTNNSDWIWSEATNLNLTAGNHTLNISYNGGAVKLDKILISNTGITPAGTGEMANNCTLSVANFDFSSKFNINPNPVNEILTIEGIDSKQSISVFNIAGSIVKTTTMNINNNSLNVSNLLPGVYFVVLNGNNNKTTTTKFLKN</sequence>
<gene>
    <name evidence="8" type="ORF">SAMN05444281_0986</name>
</gene>
<dbReference type="EMBL" id="FQXQ01000002">
    <property type="protein sequence ID" value="SHH57007.1"/>
    <property type="molecule type" value="Genomic_DNA"/>
</dbReference>
<feature type="domain" description="Bacterial repeat" evidence="7">
    <location>
        <begin position="284"/>
        <end position="351"/>
    </location>
</feature>
<dbReference type="Proteomes" id="UP000184109">
    <property type="component" value="Unassembled WGS sequence"/>
</dbReference>
<feature type="domain" description="DUF5013" evidence="5">
    <location>
        <begin position="593"/>
        <end position="734"/>
    </location>
</feature>
<name>A0A1M5U1V1_9FLAO</name>
<organism evidence="8 9">
    <name type="scientific">Wenyingzhuangia marina</name>
    <dbReference type="NCBI Taxonomy" id="1195760"/>
    <lineage>
        <taxon>Bacteria</taxon>
        <taxon>Pseudomonadati</taxon>
        <taxon>Bacteroidota</taxon>
        <taxon>Flavobacteriia</taxon>
        <taxon>Flavobacteriales</taxon>
        <taxon>Flavobacteriaceae</taxon>
        <taxon>Wenyingzhuangia</taxon>
    </lineage>
</organism>
<dbReference type="InterPro" id="IPR013783">
    <property type="entry name" value="Ig-like_fold"/>
</dbReference>
<evidence type="ECO:0000259" key="5">
    <source>
        <dbReference type="Pfam" id="PF16405"/>
    </source>
</evidence>
<proteinExistence type="inferred from homology"/>
<evidence type="ECO:0000259" key="4">
    <source>
        <dbReference type="Pfam" id="PF13472"/>
    </source>
</evidence>
<dbReference type="InterPro" id="IPR032181">
    <property type="entry name" value="DUF5013"/>
</dbReference>
<dbReference type="SUPFAM" id="SSF52266">
    <property type="entry name" value="SGNH hydrolase"/>
    <property type="match status" value="1"/>
</dbReference>
<dbReference type="CDD" id="cd01821">
    <property type="entry name" value="Rhamnogalacturan_acetylesterase_like"/>
    <property type="match status" value="1"/>
</dbReference>
<dbReference type="Pfam" id="PF13472">
    <property type="entry name" value="Lipase_GDSL_2"/>
    <property type="match status" value="1"/>
</dbReference>
<keyword evidence="2" id="KW-0732">Signal</keyword>
<dbReference type="PANTHER" id="PTHR43695">
    <property type="entry name" value="PUTATIVE (AFU_ORTHOLOGUE AFUA_2G17250)-RELATED"/>
    <property type="match status" value="1"/>
</dbReference>
<dbReference type="STRING" id="1195760.SAMN05444281_0986"/>
<evidence type="ECO:0000313" key="9">
    <source>
        <dbReference type="Proteomes" id="UP000184109"/>
    </source>
</evidence>
<dbReference type="AlphaFoldDB" id="A0A1M5U1V1"/>
<evidence type="ECO:0000259" key="6">
    <source>
        <dbReference type="Pfam" id="PF18962"/>
    </source>
</evidence>
<dbReference type="Pfam" id="PF16405">
    <property type="entry name" value="DUF5013"/>
    <property type="match status" value="1"/>
</dbReference>
<comment type="similarity">
    <text evidence="1">Belongs to the 'GDSL' lipolytic enzyme family.</text>
</comment>
<feature type="domain" description="Secretion system C-terminal sorting" evidence="6">
    <location>
        <begin position="874"/>
        <end position="942"/>
    </location>
</feature>
<dbReference type="Gene3D" id="2.60.40.10">
    <property type="entry name" value="Immunoglobulins"/>
    <property type="match status" value="2"/>
</dbReference>
<protein>
    <submittedName>
        <fullName evidence="8">Por secretion system C-terminal sorting domain-containing protein</fullName>
    </submittedName>
</protein>
<dbReference type="NCBIfam" id="TIGR04183">
    <property type="entry name" value="Por_Secre_tail"/>
    <property type="match status" value="1"/>
</dbReference>
<reference evidence="9" key="1">
    <citation type="submission" date="2016-11" db="EMBL/GenBank/DDBJ databases">
        <authorList>
            <person name="Varghese N."/>
            <person name="Submissions S."/>
        </authorList>
    </citation>
    <scope>NUCLEOTIDE SEQUENCE [LARGE SCALE GENOMIC DNA]</scope>
    <source>
        <strain evidence="9">DSM 100572</strain>
    </source>
</reference>
<accession>A0A1M5U1V1</accession>
<dbReference type="PANTHER" id="PTHR43695:SF1">
    <property type="entry name" value="RHAMNOGALACTURONAN ACETYLESTERASE"/>
    <property type="match status" value="1"/>
</dbReference>
<keyword evidence="9" id="KW-1185">Reference proteome</keyword>
<dbReference type="GO" id="GO:0016788">
    <property type="term" value="F:hydrolase activity, acting on ester bonds"/>
    <property type="evidence" value="ECO:0007669"/>
    <property type="project" value="UniProtKB-ARBA"/>
</dbReference>
<evidence type="ECO:0000259" key="7">
    <source>
        <dbReference type="Pfam" id="PF18998"/>
    </source>
</evidence>
<evidence type="ECO:0000256" key="3">
    <source>
        <dbReference type="ARBA" id="ARBA00022801"/>
    </source>
</evidence>
<dbReference type="InterPro" id="IPR036514">
    <property type="entry name" value="SGNH_hydro_sf"/>
</dbReference>